<reference evidence="1 2" key="1">
    <citation type="submission" date="2020-03" db="EMBL/GenBank/DDBJ databases">
        <title>Draft genome sequence of environmentally isolated cultures.</title>
        <authorList>
            <person name="Wilson H.S."/>
            <person name="De Leon M.E."/>
        </authorList>
    </citation>
    <scope>NUCLEOTIDE SEQUENCE [LARGE SCALE GENOMIC DNA]</scope>
    <source>
        <strain evidence="1 2">HSC-31F16</strain>
    </source>
</reference>
<sequence length="78" mass="9021">MDYSNGGCFWNGRDLKVNRTSAYRYIEGFKFTSPSHNIFDIAEPFAKNKRAEFGFYDYVYDSTSAYGETIFGKLMTVI</sequence>
<proteinExistence type="predicted"/>
<organism evidence="1 2">
    <name type="scientific">Chromobacterium fluminis</name>
    <dbReference type="NCBI Taxonomy" id="3044269"/>
    <lineage>
        <taxon>Bacteria</taxon>
        <taxon>Pseudomonadati</taxon>
        <taxon>Pseudomonadota</taxon>
        <taxon>Betaproteobacteria</taxon>
        <taxon>Neisseriales</taxon>
        <taxon>Chromobacteriaceae</taxon>
        <taxon>Chromobacterium</taxon>
    </lineage>
</organism>
<dbReference type="EMBL" id="JAAOMA010000002">
    <property type="protein sequence ID" value="NHR03892.1"/>
    <property type="molecule type" value="Genomic_DNA"/>
</dbReference>
<evidence type="ECO:0000313" key="2">
    <source>
        <dbReference type="Proteomes" id="UP001515641"/>
    </source>
</evidence>
<accession>A0ABX0KWJ4</accession>
<evidence type="ECO:0000313" key="1">
    <source>
        <dbReference type="EMBL" id="NHR03892.1"/>
    </source>
</evidence>
<comment type="caution">
    <text evidence="1">The sequence shown here is derived from an EMBL/GenBank/DDBJ whole genome shotgun (WGS) entry which is preliminary data.</text>
</comment>
<dbReference type="RefSeq" id="WP_166450543.1">
    <property type="nucleotide sequence ID" value="NZ_JAAOMA010000002.1"/>
</dbReference>
<dbReference type="Proteomes" id="UP001515641">
    <property type="component" value="Unassembled WGS sequence"/>
</dbReference>
<gene>
    <name evidence="1" type="ORF">HA052_01660</name>
</gene>
<protein>
    <submittedName>
        <fullName evidence="1">Uncharacterized protein</fullName>
    </submittedName>
</protein>
<keyword evidence="2" id="KW-1185">Reference proteome</keyword>
<name>A0ABX0KWJ4_9NEIS</name>